<proteinExistence type="predicted"/>
<name>E6QJ33_9ZZZZ</name>
<organism evidence="1">
    <name type="scientific">mine drainage metagenome</name>
    <dbReference type="NCBI Taxonomy" id="410659"/>
    <lineage>
        <taxon>unclassified sequences</taxon>
        <taxon>metagenomes</taxon>
        <taxon>ecological metagenomes</taxon>
    </lineage>
</organism>
<sequence>MRQIVAPTVLLCLVRRWGGCIVRTIDTILSCAICPAEVGTADFSGFMVMLWDAGLGSPQVFERVRQLCASRAAINDHNSAIMSRSLIGHGDHEDEKRNEKFDSVGGAGLSIGYHPMRHRCPRS</sequence>
<reference evidence="1" key="1">
    <citation type="submission" date="2009-10" db="EMBL/GenBank/DDBJ databases">
        <title>Diversity of trophic interactions inside an arsenic-rich microbial ecosystem.</title>
        <authorList>
            <person name="Bertin P.N."/>
            <person name="Heinrich-Salmeron A."/>
            <person name="Pelletier E."/>
            <person name="Goulhen-Chollet F."/>
            <person name="Arsene-Ploetze F."/>
            <person name="Gallien S."/>
            <person name="Calteau A."/>
            <person name="Vallenet D."/>
            <person name="Casiot C."/>
            <person name="Chane-Woon-Ming B."/>
            <person name="Giloteaux L."/>
            <person name="Barakat M."/>
            <person name="Bonnefoy V."/>
            <person name="Bruneel O."/>
            <person name="Chandler M."/>
            <person name="Cleiss J."/>
            <person name="Duran R."/>
            <person name="Elbaz-Poulichet F."/>
            <person name="Fonknechten N."/>
            <person name="Lauga B."/>
            <person name="Mornico D."/>
            <person name="Ortet P."/>
            <person name="Schaeffer C."/>
            <person name="Siguier P."/>
            <person name="Alexander Thil Smith A."/>
            <person name="Van Dorsselaer A."/>
            <person name="Weissenbach J."/>
            <person name="Medigue C."/>
            <person name="Le Paslier D."/>
        </authorList>
    </citation>
    <scope>NUCLEOTIDE SEQUENCE</scope>
</reference>
<evidence type="ECO:0000313" key="1">
    <source>
        <dbReference type="EMBL" id="CBI07249.1"/>
    </source>
</evidence>
<dbReference type="EMBL" id="CABQ01000083">
    <property type="protein sequence ID" value="CBI07249.1"/>
    <property type="molecule type" value="Genomic_DNA"/>
</dbReference>
<dbReference type="AlphaFoldDB" id="E6QJ33"/>
<accession>E6QJ33</accession>
<comment type="caution">
    <text evidence="1">The sequence shown here is derived from an EMBL/GenBank/DDBJ whole genome shotgun (WGS) entry which is preliminary data.</text>
</comment>
<gene>
    <name evidence="1" type="ORF">CARN6_0577</name>
</gene>
<protein>
    <submittedName>
        <fullName evidence="1">Uncharacterized protein</fullName>
    </submittedName>
</protein>